<accession>A0ABS8P8T7</accession>
<reference evidence="2 3" key="1">
    <citation type="submission" date="2021-11" db="EMBL/GenBank/DDBJ databases">
        <title>Draft genome sequence of Actinomycetospora sp. SF1 isolated from the rhizosphere soil.</title>
        <authorList>
            <person name="Duangmal K."/>
            <person name="Chantavorakit T."/>
        </authorList>
    </citation>
    <scope>NUCLEOTIDE SEQUENCE [LARGE SCALE GENOMIC DNA]</scope>
    <source>
        <strain evidence="2 3">TBRC 5722</strain>
    </source>
</reference>
<evidence type="ECO:0000313" key="2">
    <source>
        <dbReference type="EMBL" id="MCD2194428.1"/>
    </source>
</evidence>
<dbReference type="EMBL" id="JAJNDB010000002">
    <property type="protein sequence ID" value="MCD2194428.1"/>
    <property type="molecule type" value="Genomic_DNA"/>
</dbReference>
<evidence type="ECO:0000256" key="1">
    <source>
        <dbReference type="SAM" id="MobiDB-lite"/>
    </source>
</evidence>
<organism evidence="2 3">
    <name type="scientific">Actinomycetospora endophytica</name>
    <dbReference type="NCBI Taxonomy" id="2291215"/>
    <lineage>
        <taxon>Bacteria</taxon>
        <taxon>Bacillati</taxon>
        <taxon>Actinomycetota</taxon>
        <taxon>Actinomycetes</taxon>
        <taxon>Pseudonocardiales</taxon>
        <taxon>Pseudonocardiaceae</taxon>
        <taxon>Actinomycetospora</taxon>
    </lineage>
</organism>
<sequence>MKLLLTGTPVSPSRVSDVFEAYGVQAVAASRCSAVATPRWEVPSAGLAGTRVSTVAPSTGGVTGHVWSQGGRRPAGMPQRKRNQHIDLDPQRPRPSGGCG</sequence>
<proteinExistence type="predicted"/>
<comment type="caution">
    <text evidence="2">The sequence shown here is derived from an EMBL/GenBank/DDBJ whole genome shotgun (WGS) entry which is preliminary data.</text>
</comment>
<evidence type="ECO:0000313" key="3">
    <source>
        <dbReference type="Proteomes" id="UP001199469"/>
    </source>
</evidence>
<dbReference type="RefSeq" id="WP_230734390.1">
    <property type="nucleotide sequence ID" value="NZ_JAJNDB010000002.1"/>
</dbReference>
<protein>
    <submittedName>
        <fullName evidence="2">Uncharacterized protein</fullName>
    </submittedName>
</protein>
<feature type="region of interest" description="Disordered" evidence="1">
    <location>
        <begin position="56"/>
        <end position="100"/>
    </location>
</feature>
<keyword evidence="3" id="KW-1185">Reference proteome</keyword>
<name>A0ABS8P8T7_9PSEU</name>
<dbReference type="Proteomes" id="UP001199469">
    <property type="component" value="Unassembled WGS sequence"/>
</dbReference>
<gene>
    <name evidence="2" type="ORF">LQ327_13700</name>
</gene>